<organism evidence="9 10">
    <name type="scientific">Schistosoma bovis</name>
    <name type="common">Blood fluke</name>
    <dbReference type="NCBI Taxonomy" id="6184"/>
    <lineage>
        <taxon>Eukaryota</taxon>
        <taxon>Metazoa</taxon>
        <taxon>Spiralia</taxon>
        <taxon>Lophotrochozoa</taxon>
        <taxon>Platyhelminthes</taxon>
        <taxon>Trematoda</taxon>
        <taxon>Digenea</taxon>
        <taxon>Strigeidida</taxon>
        <taxon>Schistosomatoidea</taxon>
        <taxon>Schistosomatidae</taxon>
        <taxon>Schistosoma</taxon>
    </lineage>
</organism>
<evidence type="ECO:0000313" key="9">
    <source>
        <dbReference type="EMBL" id="RTG85898.1"/>
    </source>
</evidence>
<dbReference type="PANTHER" id="PTHR11829:SF388">
    <property type="entry name" value="FORK HEAD DOMAIN-CONTAINING PROTEIN L1-RELATED"/>
    <property type="match status" value="1"/>
</dbReference>
<dbReference type="PANTHER" id="PTHR11829">
    <property type="entry name" value="FORKHEAD BOX PROTEIN"/>
    <property type="match status" value="1"/>
</dbReference>
<evidence type="ECO:0000256" key="2">
    <source>
        <dbReference type="ARBA" id="ARBA00023015"/>
    </source>
</evidence>
<feature type="compositionally biased region" description="Basic and acidic residues" evidence="7">
    <location>
        <begin position="337"/>
        <end position="352"/>
    </location>
</feature>
<keyword evidence="5 6" id="KW-0539">Nucleus</keyword>
<reference evidence="9 10" key="1">
    <citation type="journal article" date="2019" name="PLoS Pathog.">
        <title>Genome sequence of the bovine parasite Schistosoma bovis Tanzania.</title>
        <authorList>
            <person name="Oey H."/>
            <person name="Zakrzewski M."/>
            <person name="Gobert G."/>
            <person name="Gravermann K."/>
            <person name="Stoye J."/>
            <person name="Jones M."/>
            <person name="Mcmanus D."/>
            <person name="Krause L."/>
        </authorList>
    </citation>
    <scope>NUCLEOTIDE SEQUENCE [LARGE SCALE GENOMIC DNA]</scope>
    <source>
        <strain evidence="9 10">TAN1997</strain>
    </source>
</reference>
<dbReference type="GO" id="GO:0009653">
    <property type="term" value="P:anatomical structure morphogenesis"/>
    <property type="evidence" value="ECO:0007669"/>
    <property type="project" value="TreeGrafter"/>
</dbReference>
<dbReference type="STRING" id="6184.A0A430QDT8"/>
<dbReference type="SUPFAM" id="SSF46785">
    <property type="entry name" value="Winged helix' DNA-binding domain"/>
    <property type="match status" value="1"/>
</dbReference>
<dbReference type="PROSITE" id="PS00658">
    <property type="entry name" value="FORK_HEAD_2"/>
    <property type="match status" value="1"/>
</dbReference>
<dbReference type="InterPro" id="IPR018122">
    <property type="entry name" value="TF_fork_head_CS_1"/>
</dbReference>
<dbReference type="EMBL" id="QMKO01001890">
    <property type="protein sequence ID" value="RTG85898.1"/>
    <property type="molecule type" value="Genomic_DNA"/>
</dbReference>
<dbReference type="GO" id="GO:0000981">
    <property type="term" value="F:DNA-binding transcription factor activity, RNA polymerase II-specific"/>
    <property type="evidence" value="ECO:0007669"/>
    <property type="project" value="TreeGrafter"/>
</dbReference>
<gene>
    <name evidence="9" type="ORF">DC041_0007997</name>
</gene>
<sequence length="1006" mass="114561">MLHSYLTDIGTRNPSITSKLWPSYNLETASTVNFHSAPDNNSNTLRIINPEGFPMNRARFLTTYEESQNNLETYLTDSSSDNNGTYIRPFDLCSRSMPIYFPTFNNYQSSENTELETNPANAKPINQFPDYSHTLINKHVHGTATNNASNDCDCNKVDEIQNSQIKSSFFDAGLNLTTNGYQQQGLNKSITESNSYLKQNNSDILNTNTKCESETPTASLKYPLCIPHPSELPIEHFNSFKKFTEMTIKSTESNQSLTTNLPTSYRLQGYPIHQTKNDFLNPYTNNFNLSNPTSNHTLFNDISSFIYDNQLYNSSLNHILPYQHNLHLQHQLQQENAPREQSHQKQAKRNDPNKFSITTNQSEGNVQDSSVKPPYSYIALIAMAISSQYDGKATLNGIYRYIMDNYPYYRENKQGWQNSIRHNLSLNDCFVKVPRDDTKPGKGSFWTLHPEAHNMFDNGSYLRRKRRFKTDLTSTERYCSMKKRNFIGENLMNSIKKNLLKNNCRDNLDDSRTNLELTNEIDGTNINTNYDDEDNYGNERTEYCNDNDDSHLSDKDKNIAKLTDGQISSKSNYSLGSTTFQTSNEFMEVSIITSTVTTTSDTITQTMKTSSTAYHPLLCLQRQVVAHSDSNNNSLIKMGNFVDSKQSYLNFNTPIKYKDEFRQGHTHDYYSSGAIPKHSDMIKNLNESFQNDEVESNARNSHLQQAINSIYTNQYQYHIPEHIQQNKIYDLSSSSSSINIQLNNEHHKSFQTFIPTESDSEASHNISNNNCDNVNNDTNQIHLYEKLPRCPKPNVSSFHSKGSEYFDYPCWLRSENFATNMWNKTTEICASESNTSLINNQSSWSKSPVNEITGQSINELSHSQPDYPQALFHVQGNQVSSEHILNPLGSMQMTAVTIVQRSNMESHQQNNTSDSNQSVHCEALWNHSNSTNIKFPTAEITTDKKVGIIENSLLEGYSTRNVNGEKINHKNLKPSLESIKVPNTYTSSCISGVENSSTSSNESHLI</sequence>
<evidence type="ECO:0000256" key="7">
    <source>
        <dbReference type="SAM" id="MobiDB-lite"/>
    </source>
</evidence>
<comment type="subcellular location">
    <subcellularLocation>
        <location evidence="1 6">Nucleus</location>
    </subcellularLocation>
</comment>
<evidence type="ECO:0000256" key="4">
    <source>
        <dbReference type="ARBA" id="ARBA00023163"/>
    </source>
</evidence>
<feature type="compositionally biased region" description="Polar residues" evidence="7">
    <location>
        <begin position="353"/>
        <end position="369"/>
    </location>
</feature>
<feature type="region of interest" description="Disordered" evidence="7">
    <location>
        <begin position="330"/>
        <end position="369"/>
    </location>
</feature>
<evidence type="ECO:0000256" key="5">
    <source>
        <dbReference type="ARBA" id="ARBA00023242"/>
    </source>
</evidence>
<dbReference type="PROSITE" id="PS00657">
    <property type="entry name" value="FORK_HEAD_1"/>
    <property type="match status" value="1"/>
</dbReference>
<protein>
    <recommendedName>
        <fullName evidence="8">Fork-head domain-containing protein</fullName>
    </recommendedName>
</protein>
<name>A0A430QDT8_SCHBO</name>
<proteinExistence type="predicted"/>
<evidence type="ECO:0000256" key="6">
    <source>
        <dbReference type="PROSITE-ProRule" id="PRU00089"/>
    </source>
</evidence>
<dbReference type="PRINTS" id="PR00053">
    <property type="entry name" value="FORKHEAD"/>
</dbReference>
<dbReference type="InterPro" id="IPR036390">
    <property type="entry name" value="WH_DNA-bd_sf"/>
</dbReference>
<dbReference type="Proteomes" id="UP000290809">
    <property type="component" value="Unassembled WGS sequence"/>
</dbReference>
<dbReference type="InterPro" id="IPR036388">
    <property type="entry name" value="WH-like_DNA-bd_sf"/>
</dbReference>
<evidence type="ECO:0000256" key="3">
    <source>
        <dbReference type="ARBA" id="ARBA00023125"/>
    </source>
</evidence>
<keyword evidence="4" id="KW-0804">Transcription</keyword>
<dbReference type="PROSITE" id="PS50039">
    <property type="entry name" value="FORK_HEAD_3"/>
    <property type="match status" value="1"/>
</dbReference>
<dbReference type="InterPro" id="IPR030456">
    <property type="entry name" value="TF_fork_head_CS_2"/>
</dbReference>
<dbReference type="AlphaFoldDB" id="A0A430QDT8"/>
<evidence type="ECO:0000256" key="1">
    <source>
        <dbReference type="ARBA" id="ARBA00004123"/>
    </source>
</evidence>
<evidence type="ECO:0000259" key="8">
    <source>
        <dbReference type="PROSITE" id="PS50039"/>
    </source>
</evidence>
<evidence type="ECO:0000313" key="10">
    <source>
        <dbReference type="Proteomes" id="UP000290809"/>
    </source>
</evidence>
<keyword evidence="2" id="KW-0805">Transcription regulation</keyword>
<dbReference type="Gene3D" id="1.10.10.10">
    <property type="entry name" value="Winged helix-like DNA-binding domain superfamily/Winged helix DNA-binding domain"/>
    <property type="match status" value="1"/>
</dbReference>
<dbReference type="GO" id="GO:0005634">
    <property type="term" value="C:nucleus"/>
    <property type="evidence" value="ECO:0007669"/>
    <property type="project" value="UniProtKB-SubCell"/>
</dbReference>
<dbReference type="InterPro" id="IPR001766">
    <property type="entry name" value="Fork_head_dom"/>
</dbReference>
<keyword evidence="10" id="KW-1185">Reference proteome</keyword>
<dbReference type="Pfam" id="PF00250">
    <property type="entry name" value="Forkhead"/>
    <property type="match status" value="1"/>
</dbReference>
<dbReference type="SMART" id="SM00339">
    <property type="entry name" value="FH"/>
    <property type="match status" value="1"/>
</dbReference>
<dbReference type="GO" id="GO:0030154">
    <property type="term" value="P:cell differentiation"/>
    <property type="evidence" value="ECO:0007669"/>
    <property type="project" value="TreeGrafter"/>
</dbReference>
<dbReference type="GO" id="GO:0000978">
    <property type="term" value="F:RNA polymerase II cis-regulatory region sequence-specific DNA binding"/>
    <property type="evidence" value="ECO:0007669"/>
    <property type="project" value="TreeGrafter"/>
</dbReference>
<comment type="caution">
    <text evidence="9">The sequence shown here is derived from an EMBL/GenBank/DDBJ whole genome shotgun (WGS) entry which is preliminary data.</text>
</comment>
<dbReference type="InterPro" id="IPR050211">
    <property type="entry name" value="FOX_domain-containing"/>
</dbReference>
<feature type="DNA-binding region" description="Fork-head" evidence="6">
    <location>
        <begin position="372"/>
        <end position="466"/>
    </location>
</feature>
<dbReference type="FunFam" id="1.10.10.10:FF:000016">
    <property type="entry name" value="Forkhead box protein I1"/>
    <property type="match status" value="1"/>
</dbReference>
<feature type="domain" description="Fork-head" evidence="8">
    <location>
        <begin position="372"/>
        <end position="466"/>
    </location>
</feature>
<accession>A0A430QDT8</accession>
<keyword evidence="3 6" id="KW-0238">DNA-binding</keyword>